<dbReference type="InterPro" id="IPR048031">
    <property type="entry name" value="ScyD/ScyE-like"/>
</dbReference>
<evidence type="ECO:0000256" key="1">
    <source>
        <dbReference type="SAM" id="MobiDB-lite"/>
    </source>
</evidence>
<proteinExistence type="predicted"/>
<accession>A0ABT4CFC6</accession>
<feature type="region of interest" description="Disordered" evidence="1">
    <location>
        <begin position="169"/>
        <end position="189"/>
    </location>
</feature>
<keyword evidence="2" id="KW-0732">Signal</keyword>
<comment type="caution">
    <text evidence="3">The sequence shown here is derived from an EMBL/GenBank/DDBJ whole genome shotgun (WGS) entry which is preliminary data.</text>
</comment>
<reference evidence="3" key="1">
    <citation type="submission" date="2022-08" db="EMBL/GenBank/DDBJ databases">
        <title>Genome sequencing of Nocardioides sp. STR2.</title>
        <authorList>
            <person name="So Y."/>
        </authorList>
    </citation>
    <scope>NUCLEOTIDE SEQUENCE</scope>
    <source>
        <strain evidence="3">STR2</strain>
    </source>
</reference>
<feature type="chain" id="PRO_5045253923" evidence="2">
    <location>
        <begin position="29"/>
        <end position="358"/>
    </location>
</feature>
<dbReference type="RefSeq" id="WP_268112612.1">
    <property type="nucleotide sequence ID" value="NZ_JAPPUX010000004.1"/>
</dbReference>
<keyword evidence="4" id="KW-1185">Reference proteome</keyword>
<evidence type="ECO:0000313" key="3">
    <source>
        <dbReference type="EMBL" id="MCY4727665.1"/>
    </source>
</evidence>
<gene>
    <name evidence="3" type="ORF">NYO98_15355</name>
</gene>
<feature type="signal peptide" evidence="2">
    <location>
        <begin position="1"/>
        <end position="28"/>
    </location>
</feature>
<organism evidence="3 4">
    <name type="scientific">Nocardioides pini</name>
    <dbReference type="NCBI Taxonomy" id="2975053"/>
    <lineage>
        <taxon>Bacteria</taxon>
        <taxon>Bacillati</taxon>
        <taxon>Actinomycetota</taxon>
        <taxon>Actinomycetes</taxon>
        <taxon>Propionibacteriales</taxon>
        <taxon>Nocardioidaceae</taxon>
        <taxon>Nocardioides</taxon>
    </lineage>
</organism>
<protein>
    <submittedName>
        <fullName evidence="3">ScyD/ScyE family protein</fullName>
    </submittedName>
</protein>
<sequence>MSRSSRSAAAVACGLALAVPLLPTPAVAADPPWTTVASGLDNPRQLSFTGDTLYVAEAGRGGSGPCVDGAEGPACLGMTGAITRVRGGQQARVLTGLPSLAGEGGGGAIGPADVVVTGQNKYVVTMGLGNDPAVRADLGAAGGYFGTLVSGAFPSAGPRIAADIGAFETAADPDGQGPDTNPTGLLRNGGGHVVADAGGNALLSVQGGHVSTLAVFDTPGLAAVPFPPFQIPVDSVPTGVVVGPDGAYYVSELTGYPFVPGYSRILRVVPGRAPTVWATGLTNVTDLAWHDGDLYAVQIGILQGGPGSVVRVRPGAAPQVVAGGLDAPYGIAVDDDAAYVTTCSVCPGGGSVIRIPLG</sequence>
<dbReference type="NCBIfam" id="NF033206">
    <property type="entry name" value="ScyE_fam"/>
    <property type="match status" value="1"/>
</dbReference>
<dbReference type="Proteomes" id="UP001074726">
    <property type="component" value="Unassembled WGS sequence"/>
</dbReference>
<name>A0ABT4CFC6_9ACTN</name>
<dbReference type="EMBL" id="JAPPUX010000004">
    <property type="protein sequence ID" value="MCY4727665.1"/>
    <property type="molecule type" value="Genomic_DNA"/>
</dbReference>
<evidence type="ECO:0000256" key="2">
    <source>
        <dbReference type="SAM" id="SignalP"/>
    </source>
</evidence>
<dbReference type="SUPFAM" id="SSF101898">
    <property type="entry name" value="NHL repeat"/>
    <property type="match status" value="1"/>
</dbReference>
<evidence type="ECO:0000313" key="4">
    <source>
        <dbReference type="Proteomes" id="UP001074726"/>
    </source>
</evidence>